<dbReference type="OrthoDB" id="5346581at2759"/>
<dbReference type="AlphaFoldDB" id="A0A5M9MU98"/>
<dbReference type="VEuPathDB" id="FungiDB:EYZ11_000550"/>
<name>A0A5M9MU98_9EURO</name>
<comment type="caution">
    <text evidence="1">The sequence shown here is derived from an EMBL/GenBank/DDBJ whole genome shotgun (WGS) entry which is preliminary data.</text>
</comment>
<dbReference type="EMBL" id="QUQM01000003">
    <property type="protein sequence ID" value="KAA8648189.1"/>
    <property type="molecule type" value="Genomic_DNA"/>
</dbReference>
<organism evidence="1 2">
    <name type="scientific">Aspergillus tanneri</name>
    <dbReference type="NCBI Taxonomy" id="1220188"/>
    <lineage>
        <taxon>Eukaryota</taxon>
        <taxon>Fungi</taxon>
        <taxon>Dikarya</taxon>
        <taxon>Ascomycota</taxon>
        <taxon>Pezizomycotina</taxon>
        <taxon>Eurotiomycetes</taxon>
        <taxon>Eurotiomycetidae</taxon>
        <taxon>Eurotiales</taxon>
        <taxon>Aspergillaceae</taxon>
        <taxon>Aspergillus</taxon>
        <taxon>Aspergillus subgen. Circumdati</taxon>
    </lineage>
</organism>
<dbReference type="RefSeq" id="XP_033427550.1">
    <property type="nucleotide sequence ID" value="XM_033568744.1"/>
</dbReference>
<evidence type="ECO:0000313" key="2">
    <source>
        <dbReference type="Proteomes" id="UP000324241"/>
    </source>
</evidence>
<protein>
    <submittedName>
        <fullName evidence="1">Uncharacterized protein</fullName>
    </submittedName>
</protein>
<proteinExistence type="predicted"/>
<dbReference type="Proteomes" id="UP000324241">
    <property type="component" value="Unassembled WGS sequence"/>
</dbReference>
<accession>A0A5M9MU98</accession>
<reference evidence="1 2" key="1">
    <citation type="submission" date="2019-08" db="EMBL/GenBank/DDBJ databases">
        <title>The genome sequence of a newly discovered highly antifungal drug resistant Aspergillus species, Aspergillus tanneri NIH 1004.</title>
        <authorList>
            <person name="Mounaud S."/>
            <person name="Singh I."/>
            <person name="Joardar V."/>
            <person name="Pakala S."/>
            <person name="Pakala S."/>
            <person name="Venepally P."/>
            <person name="Chung J.K."/>
            <person name="Losada L."/>
            <person name="Nierman W.C."/>
        </authorList>
    </citation>
    <scope>NUCLEOTIDE SEQUENCE [LARGE SCALE GENOMIC DNA]</scope>
    <source>
        <strain evidence="1 2">NIH1004</strain>
    </source>
</reference>
<evidence type="ECO:0000313" key="1">
    <source>
        <dbReference type="EMBL" id="KAA8648189.1"/>
    </source>
</evidence>
<gene>
    <name evidence="1" type="ORF">ATNIH1004_004072</name>
</gene>
<sequence>MMMQAVVHDLHPKHVTIFQRALYCILDSLFAGYACAQIVDCLPTRKDFEESMASKLNSIDADVVQEYQNAAISTLDFQLRLFEMVGVMLHDIAAHLFNNTHVQRSSSRLNLNIKPDSRRVVGFRPWRVRDVGMSIYTRRFRVFQLSKSQIQQFLDLCVGEEPFACPLPFKAESEARRAFADFARDEHIFRKKRDCMPPLRILG</sequence>
<dbReference type="GeneID" id="54326774"/>